<dbReference type="EMBL" id="SWDB01000030">
    <property type="protein sequence ID" value="TKB44249.1"/>
    <property type="molecule type" value="Genomic_DNA"/>
</dbReference>
<dbReference type="AlphaFoldDB" id="A0A4U1B3G1"/>
<evidence type="ECO:0000313" key="2">
    <source>
        <dbReference type="EMBL" id="TKB44249.1"/>
    </source>
</evidence>
<reference evidence="2 3" key="1">
    <citation type="submission" date="2019-04" db="EMBL/GenBank/DDBJ databases">
        <title>Thalassotalea guangxiensis sp. nov., isolated from sediment of the coastal wetland.</title>
        <authorList>
            <person name="Zheng S."/>
            <person name="Zhang D."/>
        </authorList>
    </citation>
    <scope>NUCLEOTIDE SEQUENCE [LARGE SCALE GENOMIC DNA]</scope>
    <source>
        <strain evidence="2 3">ZS-4</strain>
    </source>
</reference>
<keyword evidence="1" id="KW-0472">Membrane</keyword>
<dbReference type="Proteomes" id="UP000307999">
    <property type="component" value="Unassembled WGS sequence"/>
</dbReference>
<proteinExistence type="predicted"/>
<dbReference type="Pfam" id="PF16732">
    <property type="entry name" value="ComP_DUS"/>
    <property type="match status" value="1"/>
</dbReference>
<protein>
    <submittedName>
        <fullName evidence="2">Prepilin-type N-terminal cleavage/methylation domain-containing protein</fullName>
    </submittedName>
</protein>
<dbReference type="Gene3D" id="3.30.700.10">
    <property type="entry name" value="Glycoprotein, Type 4 Pilin"/>
    <property type="match status" value="1"/>
</dbReference>
<dbReference type="NCBIfam" id="TIGR02532">
    <property type="entry name" value="IV_pilin_GFxxxE"/>
    <property type="match status" value="1"/>
</dbReference>
<evidence type="ECO:0000256" key="1">
    <source>
        <dbReference type="SAM" id="Phobius"/>
    </source>
</evidence>
<comment type="caution">
    <text evidence="2">The sequence shown here is derived from an EMBL/GenBank/DDBJ whole genome shotgun (WGS) entry which is preliminary data.</text>
</comment>
<name>A0A4U1B3G1_9GAMM</name>
<dbReference type="GO" id="GO:0043683">
    <property type="term" value="P:type IV pilus assembly"/>
    <property type="evidence" value="ECO:0007669"/>
    <property type="project" value="InterPro"/>
</dbReference>
<dbReference type="Pfam" id="PF07963">
    <property type="entry name" value="N_methyl"/>
    <property type="match status" value="1"/>
</dbReference>
<dbReference type="SUPFAM" id="SSF54523">
    <property type="entry name" value="Pili subunits"/>
    <property type="match status" value="1"/>
</dbReference>
<evidence type="ECO:0000313" key="3">
    <source>
        <dbReference type="Proteomes" id="UP000307999"/>
    </source>
</evidence>
<keyword evidence="3" id="KW-1185">Reference proteome</keyword>
<dbReference type="InterPro" id="IPR045584">
    <property type="entry name" value="Pilin-like"/>
</dbReference>
<feature type="transmembrane region" description="Helical" evidence="1">
    <location>
        <begin position="32"/>
        <end position="53"/>
    </location>
</feature>
<sequence>MTLSTRIPGNTDNIRSTADIGPIWARDSGFSLIELLVCLAIVTILLAISYPNFRQTWLASQRNDARQQLFSLAVLQQEWLTRAGSYQANLSLPDSTSGKKNYRLEQKVKTIAADGLDYYQIKATAINGQADDVDCIVFTLDSYNVRKAYSKDGTENPECWK</sequence>
<dbReference type="InterPro" id="IPR012902">
    <property type="entry name" value="N_methyl_site"/>
</dbReference>
<gene>
    <name evidence="2" type="ORF">E8M12_12615</name>
</gene>
<dbReference type="OrthoDB" id="5296638at2"/>
<dbReference type="InterPro" id="IPR031982">
    <property type="entry name" value="PilE-like"/>
</dbReference>
<organism evidence="2 3">
    <name type="scientific">Thalassotalea mangrovi</name>
    <dbReference type="NCBI Taxonomy" id="2572245"/>
    <lineage>
        <taxon>Bacteria</taxon>
        <taxon>Pseudomonadati</taxon>
        <taxon>Pseudomonadota</taxon>
        <taxon>Gammaproteobacteria</taxon>
        <taxon>Alteromonadales</taxon>
        <taxon>Colwelliaceae</taxon>
        <taxon>Thalassotalea</taxon>
    </lineage>
</organism>
<accession>A0A4U1B3G1</accession>
<dbReference type="RefSeq" id="WP_136736509.1">
    <property type="nucleotide sequence ID" value="NZ_SWDB01000030.1"/>
</dbReference>
<keyword evidence="1" id="KW-1133">Transmembrane helix</keyword>
<keyword evidence="1" id="KW-0812">Transmembrane</keyword>